<sequence>MTIPTRFLRISTGIAFTALVGLAMPVIASAHAVAGCMVPAGLASLFQPGKLILMGEVHGTAETPAAFDAAVCNALERGHAVSVGLELGPDQVEPLAGYLASDGGKPAVAKLLDSPFWTRAFQDGRSSMAMLSH</sequence>
<reference evidence="1 2" key="1">
    <citation type="submission" date="2020-04" db="EMBL/GenBank/DDBJ databases">
        <title>Massilia sp. nov., a cold adapted bacteria isolated from Arctic soil.</title>
        <authorList>
            <person name="Son J."/>
            <person name="Ka J.-O."/>
        </authorList>
    </citation>
    <scope>NUCLEOTIDE SEQUENCE [LARGE SCALE GENOMIC DNA]</scope>
    <source>
        <strain evidence="1 2">ML15P13</strain>
    </source>
</reference>
<name>A0A7Y2P0A9_9BURK</name>
<evidence type="ECO:0008006" key="3">
    <source>
        <dbReference type="Google" id="ProtNLM"/>
    </source>
</evidence>
<dbReference type="Proteomes" id="UP000533905">
    <property type="component" value="Unassembled WGS sequence"/>
</dbReference>
<protein>
    <recommendedName>
        <fullName evidence="3">Haem-binding uptake Tiki superfamily ChaN domain-containing protein</fullName>
    </recommendedName>
</protein>
<gene>
    <name evidence="1" type="ORF">HGB41_06415</name>
</gene>
<organism evidence="1 2">
    <name type="scientific">Telluria aromaticivorans</name>
    <dbReference type="NCBI Taxonomy" id="2725995"/>
    <lineage>
        <taxon>Bacteria</taxon>
        <taxon>Pseudomonadati</taxon>
        <taxon>Pseudomonadota</taxon>
        <taxon>Betaproteobacteria</taxon>
        <taxon>Burkholderiales</taxon>
        <taxon>Oxalobacteraceae</taxon>
        <taxon>Telluria group</taxon>
        <taxon>Telluria</taxon>
    </lineage>
</organism>
<dbReference type="RefSeq" id="WP_171082367.1">
    <property type="nucleotide sequence ID" value="NZ_JABAIV010000002.1"/>
</dbReference>
<keyword evidence="2" id="KW-1185">Reference proteome</keyword>
<accession>A0A7Y2P0A9</accession>
<dbReference type="AlphaFoldDB" id="A0A7Y2P0A9"/>
<comment type="caution">
    <text evidence="1">The sequence shown here is derived from an EMBL/GenBank/DDBJ whole genome shotgun (WGS) entry which is preliminary data.</text>
</comment>
<proteinExistence type="predicted"/>
<evidence type="ECO:0000313" key="1">
    <source>
        <dbReference type="EMBL" id="NNG22634.1"/>
    </source>
</evidence>
<dbReference type="EMBL" id="JABAIV010000002">
    <property type="protein sequence ID" value="NNG22634.1"/>
    <property type="molecule type" value="Genomic_DNA"/>
</dbReference>
<evidence type="ECO:0000313" key="2">
    <source>
        <dbReference type="Proteomes" id="UP000533905"/>
    </source>
</evidence>